<proteinExistence type="predicted"/>
<name>A0A6G9Q2D1_LENHI</name>
<dbReference type="RefSeq" id="WP_003552078.1">
    <property type="nucleotide sequence ID" value="NZ_CABKOL010000106.1"/>
</dbReference>
<accession>A0A6G9Q2D1</accession>
<evidence type="ECO:0000313" key="2">
    <source>
        <dbReference type="Proteomes" id="UP000465035"/>
    </source>
</evidence>
<dbReference type="GeneID" id="69057251"/>
<evidence type="ECO:0000313" key="1">
    <source>
        <dbReference type="EMBL" id="QHB51193.1"/>
    </source>
</evidence>
<protein>
    <submittedName>
        <fullName evidence="1">Uncharacterized protein</fullName>
    </submittedName>
</protein>
<dbReference type="Proteomes" id="UP000465035">
    <property type="component" value="Chromosome"/>
</dbReference>
<gene>
    <name evidence="1" type="ORF">GQR93_02615</name>
</gene>
<sequence>MSTKVKFSLISLIGYLIFATAAFTLGFLDPNRIGLQWSIFWYIAAALITYYLWFKNVVYKRVMYYARQLKLTKNDLQKFLPNLKKSQDIPDPQRKNYFAPIFNFPLQGLDVLDKELAKEAKEKGIKPFK</sequence>
<dbReference type="AlphaFoldDB" id="A0A6G9Q2D1"/>
<dbReference type="EMBL" id="CP047121">
    <property type="protein sequence ID" value="QHB51193.1"/>
    <property type="molecule type" value="Genomic_DNA"/>
</dbReference>
<organism evidence="1 2">
    <name type="scientific">Lentilactobacillus hilgardii</name>
    <name type="common">Lactobacillus hilgardii</name>
    <dbReference type="NCBI Taxonomy" id="1588"/>
    <lineage>
        <taxon>Bacteria</taxon>
        <taxon>Bacillati</taxon>
        <taxon>Bacillota</taxon>
        <taxon>Bacilli</taxon>
        <taxon>Lactobacillales</taxon>
        <taxon>Lactobacillaceae</taxon>
        <taxon>Lentilactobacillus</taxon>
    </lineage>
</organism>
<reference evidence="1 2" key="1">
    <citation type="submission" date="2019-12" db="EMBL/GenBank/DDBJ databases">
        <title>Lactobacillus hilgardii FLUB.</title>
        <authorList>
            <person name="Gustaw K."/>
        </authorList>
    </citation>
    <scope>NUCLEOTIDE SEQUENCE [LARGE SCALE GENOMIC DNA]</scope>
    <source>
        <strain evidence="1 2">FLUB</strain>
    </source>
</reference>